<keyword evidence="2" id="KW-0732">Signal</keyword>
<dbReference type="PRINTS" id="PR00843">
    <property type="entry name" value="GLHYDRLASE30"/>
</dbReference>
<dbReference type="AlphaFoldDB" id="A0A813HB00"/>
<dbReference type="Pfam" id="PF02055">
    <property type="entry name" value="Glyco_hydro_30"/>
    <property type="match status" value="1"/>
</dbReference>
<feature type="region of interest" description="Disordered" evidence="4">
    <location>
        <begin position="522"/>
        <end position="562"/>
    </location>
</feature>
<keyword evidence="3" id="KW-0378">Hydrolase</keyword>
<protein>
    <recommendedName>
        <fullName evidence="9">Glucosylceramidase</fullName>
    </recommendedName>
</protein>
<sequence>MGAACASGPQFENDPELCALPSLPGPYEVTVVQTAAGTGNRLTPVAPLLLEPGAGPKLGKASVVVDSSVRYQSFLGFGGSFTEASAEIWRKLSPAKQDRLIDAYFREDVGLGYKLGRMHMNSCDFSLGSWSCCEAEDFMLSGFSVERYRASIFPMMQRAQEAAGSHRFSILASPWSPPAWMKDTRQMRGGGKLRPECRSAWARHFSLFAQALKEEGLPLWAFTAPALLEQLEPSESSSISAQTGSENSYIQQPFADFQDECYGTAECDQFPFLQPSQAGCVSWQPMTLVVRKLPRSYTQQMLLAALNQAGYAYTYDFVYLPMGESSPGTLPRPSLGHAYINFVHPVCAQTFKESFHDQQLGRCKNKVSVGEARLQGFKANYAHYLPSRVNHRNADPAARPLFLREPTDEELQELGGKFATGRGRSRRCTSELPFSNSCGRSDIDRAVLHQSYRVMGLPALPEDWHQQFSHCLDSRWQKLSAVTNNNDNNNTYNNNNNNNNKNNSNNNKNSNIAQMAVPASRQVEAESSSMSMTWQQQQQRQQQQRQQQEQQQQQHETYPMSVTWLRMQL</sequence>
<comment type="similarity">
    <text evidence="1">Belongs to the glycosyl hydrolase 30 family.</text>
</comment>
<dbReference type="InterPro" id="IPR007201">
    <property type="entry name" value="Mei2-like_Rrm_C"/>
</dbReference>
<evidence type="ECO:0000259" key="6">
    <source>
        <dbReference type="Pfam" id="PF04059"/>
    </source>
</evidence>
<dbReference type="GO" id="GO:0006680">
    <property type="term" value="P:glucosylceramide catabolic process"/>
    <property type="evidence" value="ECO:0007669"/>
    <property type="project" value="TreeGrafter"/>
</dbReference>
<dbReference type="Gene3D" id="3.20.20.80">
    <property type="entry name" value="Glycosidases"/>
    <property type="match status" value="1"/>
</dbReference>
<evidence type="ECO:0000256" key="3">
    <source>
        <dbReference type="ARBA" id="ARBA00022801"/>
    </source>
</evidence>
<dbReference type="EMBL" id="CAJNNV010031251">
    <property type="protein sequence ID" value="CAE8635153.1"/>
    <property type="molecule type" value="Genomic_DNA"/>
</dbReference>
<dbReference type="OrthoDB" id="2160638at2759"/>
<feature type="region of interest" description="Disordered" evidence="4">
    <location>
        <begin position="482"/>
        <end position="510"/>
    </location>
</feature>
<reference evidence="7" key="1">
    <citation type="submission" date="2021-02" db="EMBL/GenBank/DDBJ databases">
        <authorList>
            <person name="Dougan E. K."/>
            <person name="Rhodes N."/>
            <person name="Thang M."/>
            <person name="Chan C."/>
        </authorList>
    </citation>
    <scope>NUCLEOTIDE SEQUENCE</scope>
</reference>
<dbReference type="SUPFAM" id="SSF51445">
    <property type="entry name" value="(Trans)glycosidases"/>
    <property type="match status" value="1"/>
</dbReference>
<proteinExistence type="inferred from homology"/>
<feature type="compositionally biased region" description="Low complexity" evidence="4">
    <location>
        <begin position="483"/>
        <end position="510"/>
    </location>
</feature>
<dbReference type="PANTHER" id="PTHR11069">
    <property type="entry name" value="GLUCOSYLCERAMIDASE"/>
    <property type="match status" value="1"/>
</dbReference>
<feature type="domain" description="Mei2-like C-terminal RNA recognition motif" evidence="6">
    <location>
        <begin position="287"/>
        <end position="380"/>
    </location>
</feature>
<dbReference type="InterPro" id="IPR017853">
    <property type="entry name" value="GH"/>
</dbReference>
<dbReference type="InterPro" id="IPR001139">
    <property type="entry name" value="Glyco_hydro_30"/>
</dbReference>
<dbReference type="GO" id="GO:0004348">
    <property type="term" value="F:glucosylceramidase activity"/>
    <property type="evidence" value="ECO:0007669"/>
    <property type="project" value="InterPro"/>
</dbReference>
<gene>
    <name evidence="7" type="ORF">PGLA1383_LOCUS50753</name>
</gene>
<accession>A0A813HB00</accession>
<feature type="domain" description="Glycosyl hydrolase family 30 TIM-barrel" evidence="5">
    <location>
        <begin position="76"/>
        <end position="224"/>
    </location>
</feature>
<dbReference type="Pfam" id="PF04059">
    <property type="entry name" value="RRM_2"/>
    <property type="match status" value="1"/>
</dbReference>
<evidence type="ECO:0000256" key="4">
    <source>
        <dbReference type="SAM" id="MobiDB-lite"/>
    </source>
</evidence>
<dbReference type="InterPro" id="IPR035979">
    <property type="entry name" value="RBD_domain_sf"/>
</dbReference>
<dbReference type="InterPro" id="IPR033453">
    <property type="entry name" value="Glyco_hydro_30_TIM-barrel"/>
</dbReference>
<dbReference type="SUPFAM" id="SSF54928">
    <property type="entry name" value="RNA-binding domain, RBD"/>
    <property type="match status" value="1"/>
</dbReference>
<feature type="compositionally biased region" description="Low complexity" evidence="4">
    <location>
        <begin position="535"/>
        <end position="554"/>
    </location>
</feature>
<organism evidence="7 8">
    <name type="scientific">Polarella glacialis</name>
    <name type="common">Dinoflagellate</name>
    <dbReference type="NCBI Taxonomy" id="89957"/>
    <lineage>
        <taxon>Eukaryota</taxon>
        <taxon>Sar</taxon>
        <taxon>Alveolata</taxon>
        <taxon>Dinophyceae</taxon>
        <taxon>Suessiales</taxon>
        <taxon>Suessiaceae</taxon>
        <taxon>Polarella</taxon>
    </lineage>
</organism>
<evidence type="ECO:0008006" key="9">
    <source>
        <dbReference type="Google" id="ProtNLM"/>
    </source>
</evidence>
<keyword evidence="8" id="KW-1185">Reference proteome</keyword>
<evidence type="ECO:0000313" key="8">
    <source>
        <dbReference type="Proteomes" id="UP000654075"/>
    </source>
</evidence>
<dbReference type="GO" id="GO:0003676">
    <property type="term" value="F:nucleic acid binding"/>
    <property type="evidence" value="ECO:0007669"/>
    <property type="project" value="InterPro"/>
</dbReference>
<name>A0A813HB00_POLGL</name>
<dbReference type="Proteomes" id="UP000654075">
    <property type="component" value="Unassembled WGS sequence"/>
</dbReference>
<comment type="caution">
    <text evidence="7">The sequence shown here is derived from an EMBL/GenBank/DDBJ whole genome shotgun (WGS) entry which is preliminary data.</text>
</comment>
<evidence type="ECO:0000313" key="7">
    <source>
        <dbReference type="EMBL" id="CAE8635153.1"/>
    </source>
</evidence>
<evidence type="ECO:0000256" key="2">
    <source>
        <dbReference type="ARBA" id="ARBA00022729"/>
    </source>
</evidence>
<evidence type="ECO:0000259" key="5">
    <source>
        <dbReference type="Pfam" id="PF02055"/>
    </source>
</evidence>
<dbReference type="PANTHER" id="PTHR11069:SF23">
    <property type="entry name" value="LYSOSOMAL ACID GLUCOSYLCERAMIDASE"/>
    <property type="match status" value="1"/>
</dbReference>
<evidence type="ECO:0000256" key="1">
    <source>
        <dbReference type="ARBA" id="ARBA00005382"/>
    </source>
</evidence>
<dbReference type="GO" id="GO:0016020">
    <property type="term" value="C:membrane"/>
    <property type="evidence" value="ECO:0007669"/>
    <property type="project" value="GOC"/>
</dbReference>
<feature type="compositionally biased region" description="Polar residues" evidence="4">
    <location>
        <begin position="525"/>
        <end position="534"/>
    </location>
</feature>